<dbReference type="SUPFAM" id="SSF52821">
    <property type="entry name" value="Rhodanese/Cell cycle control phosphatase"/>
    <property type="match status" value="1"/>
</dbReference>
<dbReference type="CDD" id="cd00158">
    <property type="entry name" value="RHOD"/>
    <property type="match status" value="1"/>
</dbReference>
<proteinExistence type="predicted"/>
<dbReference type="InterPro" id="IPR001763">
    <property type="entry name" value="Rhodanese-like_dom"/>
</dbReference>
<sequence>MRMLRRVLLLCVCAVLLAAVPATAGLFGDKFEDEVVTETSAVKLVREVQQGGYDVVTTEELKGWIDGGRKMIIVDTMPFEASYAKGHIPGAVPFEFPVPLMETWDTTKTAGKSPADYEALLGSDKDMLIVVYCGFVKCTRSHNGAIWAKKLGYTNVVRHPGGIFAWKGKGYPVETAE</sequence>
<dbReference type="SMART" id="SM00450">
    <property type="entry name" value="RHOD"/>
    <property type="match status" value="1"/>
</dbReference>
<accession>A0ABM5YZI0</accession>
<feature type="signal peptide" evidence="1">
    <location>
        <begin position="1"/>
        <end position="24"/>
    </location>
</feature>
<dbReference type="Gene3D" id="3.40.250.10">
    <property type="entry name" value="Rhodanese-like domain"/>
    <property type="match status" value="1"/>
</dbReference>
<evidence type="ECO:0000256" key="1">
    <source>
        <dbReference type="SAM" id="SignalP"/>
    </source>
</evidence>
<dbReference type="PROSITE" id="PS00380">
    <property type="entry name" value="RHODANESE_1"/>
    <property type="match status" value="1"/>
</dbReference>
<dbReference type="Proteomes" id="UP000055611">
    <property type="component" value="Chromosome"/>
</dbReference>
<keyword evidence="4" id="KW-1185">Reference proteome</keyword>
<keyword evidence="1" id="KW-0732">Signal</keyword>
<evidence type="ECO:0000313" key="3">
    <source>
        <dbReference type="EMBL" id="AMK12919.1"/>
    </source>
</evidence>
<name>A0ABM5YZI0_9BACT</name>
<evidence type="ECO:0000313" key="4">
    <source>
        <dbReference type="Proteomes" id="UP000055611"/>
    </source>
</evidence>
<dbReference type="EMBL" id="CP014206">
    <property type="protein sequence ID" value="AMK12919.1"/>
    <property type="molecule type" value="Genomic_DNA"/>
</dbReference>
<evidence type="ECO:0000259" key="2">
    <source>
        <dbReference type="PROSITE" id="PS50206"/>
    </source>
</evidence>
<dbReference type="InterPro" id="IPR001307">
    <property type="entry name" value="Thiosulphate_STrfase_CS"/>
</dbReference>
<feature type="domain" description="Rhodanese" evidence="2">
    <location>
        <begin position="67"/>
        <end position="175"/>
    </location>
</feature>
<dbReference type="InterPro" id="IPR036873">
    <property type="entry name" value="Rhodanese-like_dom_sf"/>
</dbReference>
<reference evidence="3 4" key="1">
    <citation type="journal article" date="2016" name="Front. Microbiol.">
        <title>Genome Sequence of the Piezophilic, Mesophilic Sulfate-Reducing Bacterium Desulfovibrio indicus J2T.</title>
        <authorList>
            <person name="Cao J."/>
            <person name="Maignien L."/>
            <person name="Shao Z."/>
            <person name="Alain K."/>
            <person name="Jebbar M."/>
        </authorList>
    </citation>
    <scope>NUCLEOTIDE SEQUENCE [LARGE SCALE GENOMIC DNA]</scope>
    <source>
        <strain evidence="3 4">J2</strain>
    </source>
</reference>
<organism evidence="3 4">
    <name type="scientific">Pseudodesulfovibrio indicus</name>
    <dbReference type="NCBI Taxonomy" id="1716143"/>
    <lineage>
        <taxon>Bacteria</taxon>
        <taxon>Pseudomonadati</taxon>
        <taxon>Thermodesulfobacteriota</taxon>
        <taxon>Desulfovibrionia</taxon>
        <taxon>Desulfovibrionales</taxon>
        <taxon>Desulfovibrionaceae</taxon>
    </lineage>
</organism>
<gene>
    <name evidence="3" type="ORF">AWY79_05125</name>
</gene>
<protein>
    <submittedName>
        <fullName evidence="3">Sulfurtransferase</fullName>
    </submittedName>
</protein>
<dbReference type="Pfam" id="PF00581">
    <property type="entry name" value="Rhodanese"/>
    <property type="match status" value="1"/>
</dbReference>
<feature type="chain" id="PRO_5045153972" evidence="1">
    <location>
        <begin position="25"/>
        <end position="177"/>
    </location>
</feature>
<dbReference type="PROSITE" id="PS50206">
    <property type="entry name" value="RHODANESE_3"/>
    <property type="match status" value="1"/>
</dbReference>